<name>A0A9K3JE89_HELAN</name>
<keyword evidence="2" id="KW-1185">Reference proteome</keyword>
<comment type="caution">
    <text evidence="1">The sequence shown here is derived from an EMBL/GenBank/DDBJ whole genome shotgun (WGS) entry which is preliminary data.</text>
</comment>
<dbReference type="EMBL" id="MNCJ02000318">
    <property type="protein sequence ID" value="KAF5813324.1"/>
    <property type="molecule type" value="Genomic_DNA"/>
</dbReference>
<evidence type="ECO:0000313" key="2">
    <source>
        <dbReference type="Proteomes" id="UP000215914"/>
    </source>
</evidence>
<dbReference type="Gramene" id="mRNA:HanXRQr2_Chr03g0096971">
    <property type="protein sequence ID" value="CDS:HanXRQr2_Chr03g0096971.1"/>
    <property type="gene ID" value="HanXRQr2_Chr03g0096971"/>
</dbReference>
<reference evidence="1" key="2">
    <citation type="submission" date="2020-06" db="EMBL/GenBank/DDBJ databases">
        <title>Helianthus annuus Genome sequencing and assembly Release 2.</title>
        <authorList>
            <person name="Gouzy J."/>
            <person name="Langlade N."/>
            <person name="Munos S."/>
        </authorList>
    </citation>
    <scope>NUCLEOTIDE SEQUENCE</scope>
    <source>
        <tissue evidence="1">Leaves</tissue>
    </source>
</reference>
<accession>A0A9K3JE89</accession>
<evidence type="ECO:0000313" key="1">
    <source>
        <dbReference type="EMBL" id="KAF5813324.1"/>
    </source>
</evidence>
<proteinExistence type="predicted"/>
<organism evidence="1 2">
    <name type="scientific">Helianthus annuus</name>
    <name type="common">Common sunflower</name>
    <dbReference type="NCBI Taxonomy" id="4232"/>
    <lineage>
        <taxon>Eukaryota</taxon>
        <taxon>Viridiplantae</taxon>
        <taxon>Streptophyta</taxon>
        <taxon>Embryophyta</taxon>
        <taxon>Tracheophyta</taxon>
        <taxon>Spermatophyta</taxon>
        <taxon>Magnoliopsida</taxon>
        <taxon>eudicotyledons</taxon>
        <taxon>Gunneridae</taxon>
        <taxon>Pentapetalae</taxon>
        <taxon>asterids</taxon>
        <taxon>campanulids</taxon>
        <taxon>Asterales</taxon>
        <taxon>Asteraceae</taxon>
        <taxon>Asteroideae</taxon>
        <taxon>Heliantheae alliance</taxon>
        <taxon>Heliantheae</taxon>
        <taxon>Helianthus</taxon>
    </lineage>
</organism>
<dbReference type="AlphaFoldDB" id="A0A9K3JE89"/>
<reference evidence="1" key="1">
    <citation type="journal article" date="2017" name="Nature">
        <title>The sunflower genome provides insights into oil metabolism, flowering and Asterid evolution.</title>
        <authorList>
            <person name="Badouin H."/>
            <person name="Gouzy J."/>
            <person name="Grassa C.J."/>
            <person name="Murat F."/>
            <person name="Staton S.E."/>
            <person name="Cottret L."/>
            <person name="Lelandais-Briere C."/>
            <person name="Owens G.L."/>
            <person name="Carrere S."/>
            <person name="Mayjonade B."/>
            <person name="Legrand L."/>
            <person name="Gill N."/>
            <person name="Kane N.C."/>
            <person name="Bowers J.E."/>
            <person name="Hubner S."/>
            <person name="Bellec A."/>
            <person name="Berard A."/>
            <person name="Berges H."/>
            <person name="Blanchet N."/>
            <person name="Boniface M.C."/>
            <person name="Brunel D."/>
            <person name="Catrice O."/>
            <person name="Chaidir N."/>
            <person name="Claudel C."/>
            <person name="Donnadieu C."/>
            <person name="Faraut T."/>
            <person name="Fievet G."/>
            <person name="Helmstetter N."/>
            <person name="King M."/>
            <person name="Knapp S.J."/>
            <person name="Lai Z."/>
            <person name="Le Paslier M.C."/>
            <person name="Lippi Y."/>
            <person name="Lorenzon L."/>
            <person name="Mandel J.R."/>
            <person name="Marage G."/>
            <person name="Marchand G."/>
            <person name="Marquand E."/>
            <person name="Bret-Mestries E."/>
            <person name="Morien E."/>
            <person name="Nambeesan S."/>
            <person name="Nguyen T."/>
            <person name="Pegot-Espagnet P."/>
            <person name="Pouilly N."/>
            <person name="Raftis F."/>
            <person name="Sallet E."/>
            <person name="Schiex T."/>
            <person name="Thomas J."/>
            <person name="Vandecasteele C."/>
            <person name="Vares D."/>
            <person name="Vear F."/>
            <person name="Vautrin S."/>
            <person name="Crespi M."/>
            <person name="Mangin B."/>
            <person name="Burke J.M."/>
            <person name="Salse J."/>
            <person name="Munos S."/>
            <person name="Vincourt P."/>
            <person name="Rieseberg L.H."/>
            <person name="Langlade N.B."/>
        </authorList>
    </citation>
    <scope>NUCLEOTIDE SEQUENCE</scope>
    <source>
        <tissue evidence="1">Leaves</tissue>
    </source>
</reference>
<protein>
    <submittedName>
        <fullName evidence="1">Uncharacterized protein</fullName>
    </submittedName>
</protein>
<dbReference type="Proteomes" id="UP000215914">
    <property type="component" value="Unassembled WGS sequence"/>
</dbReference>
<gene>
    <name evidence="1" type="ORF">HanXRQr2_Chr03g0096971</name>
</gene>
<sequence length="74" mass="8758">MFFYTRSFFVLQLSTVANHMFVKCFNMPCLNIQCLCFAFTLIKQDLIISCERIIRVLNEYPEVQPFSSFGLIYN</sequence>